<dbReference type="Proteomes" id="UP000011087">
    <property type="component" value="Unassembled WGS sequence"/>
</dbReference>
<dbReference type="SUPFAM" id="SSF53756">
    <property type="entry name" value="UDP-Glycosyltransferase/glycogen phosphorylase"/>
    <property type="match status" value="1"/>
</dbReference>
<keyword evidence="8" id="KW-1185">Reference proteome</keyword>
<dbReference type="OMA" id="KQETMLM"/>
<dbReference type="InterPro" id="IPR029489">
    <property type="entry name" value="OGT/SEC/SPY_C"/>
</dbReference>
<proteinExistence type="predicted"/>
<dbReference type="GO" id="GO:0006493">
    <property type="term" value="P:protein O-linked glycosylation"/>
    <property type="evidence" value="ECO:0007669"/>
    <property type="project" value="TreeGrafter"/>
</dbReference>
<dbReference type="RefSeq" id="XP_005823051.1">
    <property type="nucleotide sequence ID" value="XM_005822994.1"/>
</dbReference>
<evidence type="ECO:0000313" key="7">
    <source>
        <dbReference type="EnsemblProtists" id="EKX36071"/>
    </source>
</evidence>
<protein>
    <recommendedName>
        <fullName evidence="5">O-GlcNAc transferase C-terminal domain-containing protein</fullName>
    </recommendedName>
</protein>
<keyword evidence="2" id="KW-0808">Transferase</keyword>
<reference evidence="7" key="3">
    <citation type="submission" date="2016-03" db="UniProtKB">
        <authorList>
            <consortium name="EnsemblProtists"/>
        </authorList>
    </citation>
    <scope>IDENTIFICATION</scope>
</reference>
<reference evidence="6 8" key="1">
    <citation type="journal article" date="2012" name="Nature">
        <title>Algal genomes reveal evolutionary mosaicism and the fate of nucleomorphs.</title>
        <authorList>
            <consortium name="DOE Joint Genome Institute"/>
            <person name="Curtis B.A."/>
            <person name="Tanifuji G."/>
            <person name="Burki F."/>
            <person name="Gruber A."/>
            <person name="Irimia M."/>
            <person name="Maruyama S."/>
            <person name="Arias M.C."/>
            <person name="Ball S.G."/>
            <person name="Gile G.H."/>
            <person name="Hirakawa Y."/>
            <person name="Hopkins J.F."/>
            <person name="Kuo A."/>
            <person name="Rensing S.A."/>
            <person name="Schmutz J."/>
            <person name="Symeonidi A."/>
            <person name="Elias M."/>
            <person name="Eveleigh R.J."/>
            <person name="Herman E.K."/>
            <person name="Klute M.J."/>
            <person name="Nakayama T."/>
            <person name="Obornik M."/>
            <person name="Reyes-Prieto A."/>
            <person name="Armbrust E.V."/>
            <person name="Aves S.J."/>
            <person name="Beiko R.G."/>
            <person name="Coutinho P."/>
            <person name="Dacks J.B."/>
            <person name="Durnford D.G."/>
            <person name="Fast N.M."/>
            <person name="Green B.R."/>
            <person name="Grisdale C.J."/>
            <person name="Hempel F."/>
            <person name="Henrissat B."/>
            <person name="Hoppner M.P."/>
            <person name="Ishida K."/>
            <person name="Kim E."/>
            <person name="Koreny L."/>
            <person name="Kroth P.G."/>
            <person name="Liu Y."/>
            <person name="Malik S.B."/>
            <person name="Maier U.G."/>
            <person name="McRose D."/>
            <person name="Mock T."/>
            <person name="Neilson J.A."/>
            <person name="Onodera N.T."/>
            <person name="Poole A.M."/>
            <person name="Pritham E.J."/>
            <person name="Richards T.A."/>
            <person name="Rocap G."/>
            <person name="Roy S.W."/>
            <person name="Sarai C."/>
            <person name="Schaack S."/>
            <person name="Shirato S."/>
            <person name="Slamovits C.H."/>
            <person name="Spencer D.F."/>
            <person name="Suzuki S."/>
            <person name="Worden A.Z."/>
            <person name="Zauner S."/>
            <person name="Barry K."/>
            <person name="Bell C."/>
            <person name="Bharti A.K."/>
            <person name="Crow J.A."/>
            <person name="Grimwood J."/>
            <person name="Kramer R."/>
            <person name="Lindquist E."/>
            <person name="Lucas S."/>
            <person name="Salamov A."/>
            <person name="McFadden G.I."/>
            <person name="Lane C.E."/>
            <person name="Keeling P.J."/>
            <person name="Gray M.W."/>
            <person name="Grigoriev I.V."/>
            <person name="Archibald J.M."/>
        </authorList>
    </citation>
    <scope>NUCLEOTIDE SEQUENCE</scope>
    <source>
        <strain evidence="6 8">CCMP2712</strain>
    </source>
</reference>
<dbReference type="Gene3D" id="3.40.50.11380">
    <property type="match status" value="1"/>
</dbReference>
<keyword evidence="3" id="KW-0677">Repeat</keyword>
<dbReference type="Gene3D" id="3.40.50.2000">
    <property type="entry name" value="Glycogen Phosphorylase B"/>
    <property type="match status" value="1"/>
</dbReference>
<evidence type="ECO:0000256" key="1">
    <source>
        <dbReference type="ARBA" id="ARBA00004922"/>
    </source>
</evidence>
<organism evidence="6">
    <name type="scientific">Guillardia theta (strain CCMP2712)</name>
    <name type="common">Cryptophyte</name>
    <dbReference type="NCBI Taxonomy" id="905079"/>
    <lineage>
        <taxon>Eukaryota</taxon>
        <taxon>Cryptophyceae</taxon>
        <taxon>Pyrenomonadales</taxon>
        <taxon>Geminigeraceae</taxon>
        <taxon>Guillardia</taxon>
    </lineage>
</organism>
<dbReference type="STRING" id="905079.L1IIL2"/>
<evidence type="ECO:0000259" key="5">
    <source>
        <dbReference type="Pfam" id="PF13844"/>
    </source>
</evidence>
<dbReference type="Pfam" id="PF13844">
    <property type="entry name" value="Glyco_transf_41"/>
    <property type="match status" value="1"/>
</dbReference>
<dbReference type="GO" id="GO:0016757">
    <property type="term" value="F:glycosyltransferase activity"/>
    <property type="evidence" value="ECO:0007669"/>
    <property type="project" value="TreeGrafter"/>
</dbReference>
<reference evidence="8" key="2">
    <citation type="submission" date="2012-11" db="EMBL/GenBank/DDBJ databases">
        <authorList>
            <person name="Kuo A."/>
            <person name="Curtis B.A."/>
            <person name="Tanifuji G."/>
            <person name="Burki F."/>
            <person name="Gruber A."/>
            <person name="Irimia M."/>
            <person name="Maruyama S."/>
            <person name="Arias M.C."/>
            <person name="Ball S.G."/>
            <person name="Gile G.H."/>
            <person name="Hirakawa Y."/>
            <person name="Hopkins J.F."/>
            <person name="Rensing S.A."/>
            <person name="Schmutz J."/>
            <person name="Symeonidi A."/>
            <person name="Elias M."/>
            <person name="Eveleigh R.J."/>
            <person name="Herman E.K."/>
            <person name="Klute M.J."/>
            <person name="Nakayama T."/>
            <person name="Obornik M."/>
            <person name="Reyes-Prieto A."/>
            <person name="Armbrust E.V."/>
            <person name="Aves S.J."/>
            <person name="Beiko R.G."/>
            <person name="Coutinho P."/>
            <person name="Dacks J.B."/>
            <person name="Durnford D.G."/>
            <person name="Fast N.M."/>
            <person name="Green B.R."/>
            <person name="Grisdale C."/>
            <person name="Hempe F."/>
            <person name="Henrissat B."/>
            <person name="Hoppner M.P."/>
            <person name="Ishida K.-I."/>
            <person name="Kim E."/>
            <person name="Koreny L."/>
            <person name="Kroth P.G."/>
            <person name="Liu Y."/>
            <person name="Malik S.-B."/>
            <person name="Maier U.G."/>
            <person name="McRose D."/>
            <person name="Mock T."/>
            <person name="Neilson J.A."/>
            <person name="Onodera N.T."/>
            <person name="Poole A.M."/>
            <person name="Pritham E.J."/>
            <person name="Richards T.A."/>
            <person name="Rocap G."/>
            <person name="Roy S.W."/>
            <person name="Sarai C."/>
            <person name="Schaack S."/>
            <person name="Shirato S."/>
            <person name="Slamovits C.H."/>
            <person name="Spencer D.F."/>
            <person name="Suzuki S."/>
            <person name="Worden A.Z."/>
            <person name="Zauner S."/>
            <person name="Barry K."/>
            <person name="Bell C."/>
            <person name="Bharti A.K."/>
            <person name="Crow J.A."/>
            <person name="Grimwood J."/>
            <person name="Kramer R."/>
            <person name="Lindquist E."/>
            <person name="Lucas S."/>
            <person name="Salamov A."/>
            <person name="McFadden G.I."/>
            <person name="Lane C.E."/>
            <person name="Keeling P.J."/>
            <person name="Gray M.W."/>
            <person name="Grigoriev I.V."/>
            <person name="Archibald J.M."/>
        </authorList>
    </citation>
    <scope>NUCLEOTIDE SEQUENCE</scope>
    <source>
        <strain evidence="8">CCMP2712</strain>
    </source>
</reference>
<dbReference type="PANTHER" id="PTHR44998">
    <property type="match status" value="1"/>
</dbReference>
<evidence type="ECO:0000313" key="6">
    <source>
        <dbReference type="EMBL" id="EKX36071.1"/>
    </source>
</evidence>
<gene>
    <name evidence="6" type="ORF">GUITHDRAFT_165818</name>
</gene>
<dbReference type="HOGENOM" id="CLU_1052977_0_0_1"/>
<evidence type="ECO:0000256" key="3">
    <source>
        <dbReference type="ARBA" id="ARBA00022737"/>
    </source>
</evidence>
<comment type="pathway">
    <text evidence="1">Protein modification; protein glycosylation.</text>
</comment>
<name>L1IIL2_GUITC</name>
<accession>L1IIL2</accession>
<dbReference type="EnsemblProtists" id="EKX36071">
    <property type="protein sequence ID" value="EKX36071"/>
    <property type="gene ID" value="GUITHDRAFT_165818"/>
</dbReference>
<dbReference type="GeneID" id="17292826"/>
<keyword evidence="4" id="KW-0802">TPR repeat</keyword>
<dbReference type="OrthoDB" id="9991317at2759"/>
<dbReference type="PANTHER" id="PTHR44998:SF1">
    <property type="entry name" value="UDP-N-ACETYLGLUCOSAMINE--PEPTIDE N-ACETYLGLUCOSAMINYLTRANSFERASE 110 KDA SUBUNIT"/>
    <property type="match status" value="1"/>
</dbReference>
<dbReference type="EMBL" id="JH993079">
    <property type="protein sequence ID" value="EKX36071.1"/>
    <property type="molecule type" value="Genomic_DNA"/>
</dbReference>
<evidence type="ECO:0000256" key="2">
    <source>
        <dbReference type="ARBA" id="ARBA00022679"/>
    </source>
</evidence>
<evidence type="ECO:0000256" key="4">
    <source>
        <dbReference type="ARBA" id="ARBA00022803"/>
    </source>
</evidence>
<dbReference type="AlphaFoldDB" id="L1IIL2"/>
<dbReference type="PaxDb" id="55529-EKX36071"/>
<sequence length="299" mass="33741">MDPHAYALAFGRQAPVQLAMHGHASTTGVDSIDYYVSYQGFSEPQAQTHYSEKLIVLDGFTPLTRFYEEFPFNVSPAMKTEDGRLQFRSRYNIPPRATVYACLQTIFKVSPKMDFVAKRILNEDPNSIIMFKELPMTDQCGKQVLERMRNKSKLTEDEMARIKFLPAMHDADYSDMFAIVDVILDSYPFGGHTTSMEALAVGRPIVTLPTDFMSGRCTQGFLAFLGLQELIASDLEDFIRIAVKLGKDAALRERISSTIIKGFSALIKDDRSVRGWSQVLEILVRGKQQDLRPFLAQAD</sequence>
<feature type="domain" description="O-GlcNAc transferase C-terminal" evidence="5">
    <location>
        <begin position="86"/>
        <end position="259"/>
    </location>
</feature>
<dbReference type="KEGG" id="gtt:GUITHDRAFT_165818"/>
<evidence type="ECO:0000313" key="8">
    <source>
        <dbReference type="Proteomes" id="UP000011087"/>
    </source>
</evidence>
<dbReference type="eggNOG" id="KOG4626">
    <property type="taxonomic scope" value="Eukaryota"/>
</dbReference>